<feature type="region of interest" description="Disordered" evidence="4">
    <location>
        <begin position="1"/>
        <end position="24"/>
    </location>
</feature>
<dbReference type="Gene3D" id="1.20.910.10">
    <property type="entry name" value="Heme oxygenase-like"/>
    <property type="match status" value="1"/>
</dbReference>
<evidence type="ECO:0000256" key="4">
    <source>
        <dbReference type="SAM" id="MobiDB-lite"/>
    </source>
</evidence>
<proteinExistence type="predicted"/>
<dbReference type="InterPro" id="IPR002051">
    <property type="entry name" value="Haem_Oase"/>
</dbReference>
<sequence>MASLQTPPQLLSPPPSPAPQNLSTDINTATRSVHTRLNKLIVSRLPLALPPIAKTPSLYAHGINTFGDIYLVFENCWRVLIAEVDKSKTDDSSHDKKLRQWLSQLVPPGLWRSDAIKKDLEYLETITGADLEAVSNEQLRSFTTHIYRQTREKPHVLVAYAWIMYMAIFSGGRWIREQLTESGPEFWGVTHESDKTDYWIHGTLRPGFTLFCFSGSRDGEDIKTDFKTRLEKAEELLTAHERKDIVDEAQFIFEQCVAVVEALDKQLMTDLDLVKKLAAREAKHGNSHLKMKPTRAALPQDAAPQIAETKPARFIRALVVALFAFAFYQSYQWQFGNLEEGTQ</sequence>
<dbReference type="Pfam" id="PF01126">
    <property type="entry name" value="Heme_oxygenase"/>
    <property type="match status" value="1"/>
</dbReference>
<evidence type="ECO:0000256" key="3">
    <source>
        <dbReference type="ARBA" id="ARBA00023004"/>
    </source>
</evidence>
<dbReference type="Proteomes" id="UP001341245">
    <property type="component" value="Unassembled WGS sequence"/>
</dbReference>
<keyword evidence="6" id="KW-1185">Reference proteome</keyword>
<evidence type="ECO:0000256" key="1">
    <source>
        <dbReference type="ARBA" id="ARBA00022617"/>
    </source>
</evidence>
<reference evidence="5 6" key="1">
    <citation type="submission" date="2023-11" db="EMBL/GenBank/DDBJ databases">
        <title>Draft genome sequence and annotation of the polyextremotolerant black yeast-like fungus Aureobasidium pullulans NRRL 62042.</title>
        <authorList>
            <person name="Dielentheis-Frenken M.R.E."/>
            <person name="Wibberg D."/>
            <person name="Blank L.M."/>
            <person name="Tiso T."/>
        </authorList>
    </citation>
    <scope>NUCLEOTIDE SEQUENCE [LARGE SCALE GENOMIC DNA]</scope>
    <source>
        <strain evidence="5 6">NRRL 62042</strain>
    </source>
</reference>
<dbReference type="PANTHER" id="PTHR10720">
    <property type="entry name" value="HEME OXYGENASE"/>
    <property type="match status" value="1"/>
</dbReference>
<organism evidence="5 6">
    <name type="scientific">Aureobasidium pullulans</name>
    <name type="common">Black yeast</name>
    <name type="synonym">Pullularia pullulans</name>
    <dbReference type="NCBI Taxonomy" id="5580"/>
    <lineage>
        <taxon>Eukaryota</taxon>
        <taxon>Fungi</taxon>
        <taxon>Dikarya</taxon>
        <taxon>Ascomycota</taxon>
        <taxon>Pezizomycotina</taxon>
        <taxon>Dothideomycetes</taxon>
        <taxon>Dothideomycetidae</taxon>
        <taxon>Dothideales</taxon>
        <taxon>Saccotheciaceae</taxon>
        <taxon>Aureobasidium</taxon>
    </lineage>
</organism>
<dbReference type="InterPro" id="IPR016053">
    <property type="entry name" value="Haem_Oase-like"/>
</dbReference>
<evidence type="ECO:0000313" key="5">
    <source>
        <dbReference type="EMBL" id="KAK6006291.1"/>
    </source>
</evidence>
<dbReference type="InterPro" id="IPR016084">
    <property type="entry name" value="Haem_Oase-like_multi-hlx"/>
</dbReference>
<keyword evidence="1" id="KW-0349">Heme</keyword>
<protein>
    <recommendedName>
        <fullName evidence="7">Heme oxygenase-like protein</fullName>
    </recommendedName>
</protein>
<dbReference type="PANTHER" id="PTHR10720:SF0">
    <property type="entry name" value="HEME OXYGENASE"/>
    <property type="match status" value="1"/>
</dbReference>
<comment type="caution">
    <text evidence="5">The sequence shown here is derived from an EMBL/GenBank/DDBJ whole genome shotgun (WGS) entry which is preliminary data.</text>
</comment>
<evidence type="ECO:0008006" key="7">
    <source>
        <dbReference type="Google" id="ProtNLM"/>
    </source>
</evidence>
<accession>A0ABR0TQY2</accession>
<gene>
    <name evidence="5" type="ORF">QM012_006701</name>
</gene>
<name>A0ABR0TQY2_AURPU</name>
<dbReference type="SUPFAM" id="SSF48613">
    <property type="entry name" value="Heme oxygenase-like"/>
    <property type="match status" value="1"/>
</dbReference>
<evidence type="ECO:0000313" key="6">
    <source>
        <dbReference type="Proteomes" id="UP001341245"/>
    </source>
</evidence>
<keyword evidence="3" id="KW-0408">Iron</keyword>
<keyword evidence="2" id="KW-0479">Metal-binding</keyword>
<dbReference type="EMBL" id="JASGXD010000004">
    <property type="protein sequence ID" value="KAK6006291.1"/>
    <property type="molecule type" value="Genomic_DNA"/>
</dbReference>
<dbReference type="CDD" id="cd19165">
    <property type="entry name" value="HemeO"/>
    <property type="match status" value="1"/>
</dbReference>
<evidence type="ECO:0000256" key="2">
    <source>
        <dbReference type="ARBA" id="ARBA00022723"/>
    </source>
</evidence>